<dbReference type="SUPFAM" id="SSF49562">
    <property type="entry name" value="C2 domain (Calcium/lipid-binding domain, CaLB)"/>
    <property type="match status" value="2"/>
</dbReference>
<dbReference type="PROSITE" id="PS50004">
    <property type="entry name" value="C2"/>
    <property type="match status" value="2"/>
</dbReference>
<keyword evidence="14" id="KW-0539">Nucleus</keyword>
<dbReference type="PRINTS" id="PR01217">
    <property type="entry name" value="PRICHEXTENSN"/>
</dbReference>
<sequence>MDPYSNRGPHSQVELTVSARNLVDQDVVSASDPFCVLSMRKVGSAPYTEVGRTETLKNNRNPSWSKKFILDYFFEERCELKFEIYDRDSSSDVLRKHDFVGVMECSLGEIVACGGRQFTRRLAKAVGSPTLSIVAEEVSSCKEEAQMQFSGTKLDKKDTFGKSDPFLIFSKSNSDGSFSVVHRTEVMSNTLNPKWRPFSLPVQKLCNGDHNRTIKVECFDWDRDGTHDLIGETTTTLKQLAEGPNSSKNRYELINPRKRSKKKYKNSGILVLNLFKLEVKPSFLDYVKGGTQIHFTVAIDFTASNGHPQDPRSLHYRNPNGLNPYAMAIRAVGDIIQDYDSDKQFPALGFGAQIPPMNQVSHEFYLNGHPENPYCSGIDGVLQAYYSALYRVTLHGPTYFAPVIRHVSRFAAASTGQDYFILLIITDGIICDMDATKEALVRASTLPMSVIIVGVGNENFAEMERLDADDRGLVANGVPAQRDIVQFVALNKYIDQRMNRAQSYNQSALARDVLAEVPNQLLSYMKMKGIPPPDPSSSPMNRYMGLDMEQQRVNLAADVLREIPNQLTGHMGLNPPSLGHPLQSDAPLHPGSSASMYSPHHSSPSPGYPPHSSSPIPGYPPNPSLATPGYPPNPSSSAPGYTINPQPAAPGYSPNPSSYAPGYLPQATPAPSGYVPQPSHVYPPHPDNPSGLSCPASGFLPSAPASSFNQQSPVPSYPSNPAYVPNPIQPGYPPGSSNSSYPSNPLTSGHMGYPSNHGSPYSH</sequence>
<evidence type="ECO:0000256" key="18">
    <source>
        <dbReference type="ARBA" id="ARBA00076171"/>
    </source>
</evidence>
<evidence type="ECO:0000256" key="10">
    <source>
        <dbReference type="ARBA" id="ARBA00022737"/>
    </source>
</evidence>
<evidence type="ECO:0000256" key="5">
    <source>
        <dbReference type="ARBA" id="ARBA00009048"/>
    </source>
</evidence>
<evidence type="ECO:0000256" key="1">
    <source>
        <dbReference type="ARBA" id="ARBA00004123"/>
    </source>
</evidence>
<evidence type="ECO:0000256" key="12">
    <source>
        <dbReference type="ARBA" id="ARBA00022949"/>
    </source>
</evidence>
<keyword evidence="9" id="KW-0479">Metal-binding</keyword>
<keyword evidence="12" id="KW-0965">Cell junction</keyword>
<dbReference type="InterPro" id="IPR045052">
    <property type="entry name" value="Copine"/>
</dbReference>
<dbReference type="FunFam" id="2.60.40.150:FF:000042">
    <property type="entry name" value="Copine 3"/>
    <property type="match status" value="1"/>
</dbReference>
<evidence type="ECO:0000256" key="9">
    <source>
        <dbReference type="ARBA" id="ARBA00022723"/>
    </source>
</evidence>
<dbReference type="GO" id="GO:0005925">
    <property type="term" value="C:focal adhesion"/>
    <property type="evidence" value="ECO:0007669"/>
    <property type="project" value="UniProtKB-SubCell"/>
</dbReference>
<evidence type="ECO:0000313" key="22">
    <source>
        <dbReference type="Proteomes" id="UP000677054"/>
    </source>
</evidence>
<dbReference type="Proteomes" id="UP000677054">
    <property type="component" value="Unassembled WGS sequence"/>
</dbReference>
<feature type="region of interest" description="Disordered" evidence="19">
    <location>
        <begin position="567"/>
        <end position="763"/>
    </location>
</feature>
<dbReference type="PANTHER" id="PTHR10857">
    <property type="entry name" value="COPINE"/>
    <property type="match status" value="1"/>
</dbReference>
<evidence type="ECO:0000256" key="6">
    <source>
        <dbReference type="ARBA" id="ARBA00022475"/>
    </source>
</evidence>
<evidence type="ECO:0000256" key="14">
    <source>
        <dbReference type="ARBA" id="ARBA00023242"/>
    </source>
</evidence>
<evidence type="ECO:0000256" key="3">
    <source>
        <dbReference type="ARBA" id="ARBA00004246"/>
    </source>
</evidence>
<evidence type="ECO:0000256" key="4">
    <source>
        <dbReference type="ARBA" id="ARBA00004496"/>
    </source>
</evidence>
<feature type="compositionally biased region" description="Polar residues" evidence="19">
    <location>
        <begin position="635"/>
        <end position="645"/>
    </location>
</feature>
<evidence type="ECO:0000256" key="2">
    <source>
        <dbReference type="ARBA" id="ARBA00004236"/>
    </source>
</evidence>
<dbReference type="GO" id="GO:0005886">
    <property type="term" value="C:plasma membrane"/>
    <property type="evidence" value="ECO:0007669"/>
    <property type="project" value="UniProtKB-SubCell"/>
</dbReference>
<keyword evidence="11" id="KW-0106">Calcium</keyword>
<gene>
    <name evidence="21" type="ORF">DSTB1V02_LOCUS3759</name>
</gene>
<evidence type="ECO:0000256" key="13">
    <source>
        <dbReference type="ARBA" id="ARBA00023136"/>
    </source>
</evidence>
<protein>
    <recommendedName>
        <fullName evidence="17">Copine-3</fullName>
    </recommendedName>
    <alternativeName>
        <fullName evidence="18">Copine III</fullName>
    </alternativeName>
</protein>
<keyword evidence="10" id="KW-0677">Repeat</keyword>
<dbReference type="Pfam" id="PF07002">
    <property type="entry name" value="Copine"/>
    <property type="match status" value="1"/>
</dbReference>
<dbReference type="InterPro" id="IPR000008">
    <property type="entry name" value="C2_dom"/>
</dbReference>
<proteinExistence type="inferred from homology"/>
<dbReference type="CDD" id="cd04048">
    <property type="entry name" value="C2A_Copine"/>
    <property type="match status" value="1"/>
</dbReference>
<name>A0A7R8X4F9_9CRUS</name>
<dbReference type="FunFam" id="2.60.40.150:FF:000099">
    <property type="entry name" value="Copine 3"/>
    <property type="match status" value="1"/>
</dbReference>
<dbReference type="Pfam" id="PF00168">
    <property type="entry name" value="C2"/>
    <property type="match status" value="2"/>
</dbReference>
<organism evidence="21">
    <name type="scientific">Darwinula stevensoni</name>
    <dbReference type="NCBI Taxonomy" id="69355"/>
    <lineage>
        <taxon>Eukaryota</taxon>
        <taxon>Metazoa</taxon>
        <taxon>Ecdysozoa</taxon>
        <taxon>Arthropoda</taxon>
        <taxon>Crustacea</taxon>
        <taxon>Oligostraca</taxon>
        <taxon>Ostracoda</taxon>
        <taxon>Podocopa</taxon>
        <taxon>Podocopida</taxon>
        <taxon>Darwinulocopina</taxon>
        <taxon>Darwinuloidea</taxon>
        <taxon>Darwinulidae</taxon>
        <taxon>Darwinula</taxon>
    </lineage>
</organism>
<keyword evidence="22" id="KW-1185">Reference proteome</keyword>
<evidence type="ECO:0000256" key="15">
    <source>
        <dbReference type="ARBA" id="ARBA00058857"/>
    </source>
</evidence>
<feature type="domain" description="C2" evidence="20">
    <location>
        <begin position="1"/>
        <end position="120"/>
    </location>
</feature>
<dbReference type="SMART" id="SM00239">
    <property type="entry name" value="C2"/>
    <property type="match status" value="2"/>
</dbReference>
<evidence type="ECO:0000256" key="11">
    <source>
        <dbReference type="ARBA" id="ARBA00022837"/>
    </source>
</evidence>
<dbReference type="InterPro" id="IPR002035">
    <property type="entry name" value="VWF_A"/>
</dbReference>
<keyword evidence="8" id="KW-0597">Phosphoprotein</keyword>
<dbReference type="Gene3D" id="2.60.40.150">
    <property type="entry name" value="C2 domain"/>
    <property type="match status" value="2"/>
</dbReference>
<dbReference type="EMBL" id="LR900028">
    <property type="protein sequence ID" value="CAD7243848.1"/>
    <property type="molecule type" value="Genomic_DNA"/>
</dbReference>
<comment type="subunit">
    <text evidence="16">Monomer. Interacts with ERBB2 (preferentially with the tyrosine phosphorylated form); this interaction occurs at the cell membrane and is increased in a growth factor heregulin-dependent manner. Interacts with SHC1; this interaction may mediate the binding of CPNE3 with ERBB2. Interacts with RACK1.</text>
</comment>
<feature type="compositionally biased region" description="Pro residues" evidence="19">
    <location>
        <begin position="617"/>
        <end position="634"/>
    </location>
</feature>
<reference evidence="21" key="1">
    <citation type="submission" date="2020-11" db="EMBL/GenBank/DDBJ databases">
        <authorList>
            <person name="Tran Van P."/>
        </authorList>
    </citation>
    <scope>NUCLEOTIDE SEQUENCE</scope>
</reference>
<dbReference type="PANTHER" id="PTHR10857:SF106">
    <property type="entry name" value="C2 DOMAIN-CONTAINING PROTEIN"/>
    <property type="match status" value="1"/>
</dbReference>
<comment type="similarity">
    <text evidence="5">Belongs to the copine family.</text>
</comment>
<dbReference type="GO" id="GO:0005634">
    <property type="term" value="C:nucleus"/>
    <property type="evidence" value="ECO:0007669"/>
    <property type="project" value="UniProtKB-SubCell"/>
</dbReference>
<comment type="function">
    <text evidence="15">Calcium-dependent phospholipid-binding protein that plays a role in ERBB2-mediated tumor cell migration in response to growth factor heregulin stimulation.</text>
</comment>
<dbReference type="OrthoDB" id="5855668at2759"/>
<dbReference type="EMBL" id="CAJPEV010000511">
    <property type="protein sequence ID" value="CAG0885995.1"/>
    <property type="molecule type" value="Genomic_DNA"/>
</dbReference>
<comment type="subcellular location">
    <subcellularLocation>
        <location evidence="3">Cell junction</location>
        <location evidence="3">Focal adhesion</location>
    </subcellularLocation>
    <subcellularLocation>
        <location evidence="2">Cell membrane</location>
    </subcellularLocation>
    <subcellularLocation>
        <location evidence="4">Cytoplasm</location>
    </subcellularLocation>
    <subcellularLocation>
        <location evidence="1">Nucleus</location>
    </subcellularLocation>
</comment>
<dbReference type="SMART" id="SM00327">
    <property type="entry name" value="VWA"/>
    <property type="match status" value="1"/>
</dbReference>
<evidence type="ECO:0000256" key="17">
    <source>
        <dbReference type="ARBA" id="ARBA00074834"/>
    </source>
</evidence>
<dbReference type="InterPro" id="IPR037768">
    <property type="entry name" value="C2B_Copine"/>
</dbReference>
<evidence type="ECO:0000256" key="19">
    <source>
        <dbReference type="SAM" id="MobiDB-lite"/>
    </source>
</evidence>
<dbReference type="InterPro" id="IPR036465">
    <property type="entry name" value="vWFA_dom_sf"/>
</dbReference>
<dbReference type="CDD" id="cd04047">
    <property type="entry name" value="C2B_Copine"/>
    <property type="match status" value="1"/>
</dbReference>
<dbReference type="GO" id="GO:0032991">
    <property type="term" value="C:protein-containing complex"/>
    <property type="evidence" value="ECO:0007669"/>
    <property type="project" value="UniProtKB-ARBA"/>
</dbReference>
<dbReference type="AlphaFoldDB" id="A0A7R8X4F9"/>
<dbReference type="GO" id="GO:0005544">
    <property type="term" value="F:calcium-dependent phospholipid binding"/>
    <property type="evidence" value="ECO:0007669"/>
    <property type="project" value="InterPro"/>
</dbReference>
<keyword evidence="6" id="KW-1003">Cell membrane</keyword>
<feature type="compositionally biased region" description="Polar residues" evidence="19">
    <location>
        <begin position="704"/>
        <end position="719"/>
    </location>
</feature>
<dbReference type="GO" id="GO:0046872">
    <property type="term" value="F:metal ion binding"/>
    <property type="evidence" value="ECO:0007669"/>
    <property type="project" value="UniProtKB-KW"/>
</dbReference>
<dbReference type="GO" id="GO:0005737">
    <property type="term" value="C:cytoplasm"/>
    <property type="evidence" value="ECO:0007669"/>
    <property type="project" value="UniProtKB-SubCell"/>
</dbReference>
<feature type="compositionally biased region" description="Low complexity" evidence="19">
    <location>
        <begin position="591"/>
        <end position="616"/>
    </location>
</feature>
<dbReference type="InterPro" id="IPR035892">
    <property type="entry name" value="C2_domain_sf"/>
</dbReference>
<keyword evidence="7" id="KW-0963">Cytoplasm</keyword>
<evidence type="ECO:0000259" key="20">
    <source>
        <dbReference type="PROSITE" id="PS50004"/>
    </source>
</evidence>
<evidence type="ECO:0000256" key="8">
    <source>
        <dbReference type="ARBA" id="ARBA00022553"/>
    </source>
</evidence>
<dbReference type="InterPro" id="IPR010734">
    <property type="entry name" value="Copine_C"/>
</dbReference>
<evidence type="ECO:0000256" key="16">
    <source>
        <dbReference type="ARBA" id="ARBA00065466"/>
    </source>
</evidence>
<dbReference type="GO" id="GO:0071277">
    <property type="term" value="P:cellular response to calcium ion"/>
    <property type="evidence" value="ECO:0007669"/>
    <property type="project" value="UniProtKB-ARBA"/>
</dbReference>
<feature type="compositionally biased region" description="Low complexity" evidence="19">
    <location>
        <begin position="734"/>
        <end position="745"/>
    </location>
</feature>
<evidence type="ECO:0000313" key="21">
    <source>
        <dbReference type="EMBL" id="CAD7243848.1"/>
    </source>
</evidence>
<dbReference type="SUPFAM" id="SSF53300">
    <property type="entry name" value="vWA-like"/>
    <property type="match status" value="1"/>
</dbReference>
<feature type="domain" description="C2" evidence="20">
    <location>
        <begin position="125"/>
        <end position="250"/>
    </location>
</feature>
<accession>A0A7R8X4F9</accession>
<evidence type="ECO:0000256" key="7">
    <source>
        <dbReference type="ARBA" id="ARBA00022490"/>
    </source>
</evidence>
<keyword evidence="13" id="KW-0472">Membrane</keyword>